<protein>
    <submittedName>
        <fullName evidence="1">DUF3572 domain-containing protein</fullName>
    </submittedName>
</protein>
<organism evidence="1 2">
    <name type="scientific">Psychromarinibacter halotolerans</name>
    <dbReference type="NCBI Taxonomy" id="1775175"/>
    <lineage>
        <taxon>Bacteria</taxon>
        <taxon>Pseudomonadati</taxon>
        <taxon>Pseudomonadota</taxon>
        <taxon>Alphaproteobacteria</taxon>
        <taxon>Rhodobacterales</taxon>
        <taxon>Paracoccaceae</taxon>
        <taxon>Psychromarinibacter</taxon>
    </lineage>
</organism>
<sequence length="92" mass="9991">MKQEQAETLAVQALGWIAGSDDLMPVFMGATGISIDDIRARASEPEFLASVLDFLLMDDAWITGFCDTAGQPYDAVMRARAALPGGQQMHWT</sequence>
<dbReference type="Pfam" id="PF12096">
    <property type="entry name" value="DUF3572"/>
    <property type="match status" value="1"/>
</dbReference>
<reference evidence="2" key="1">
    <citation type="journal article" date="2019" name="Int. J. Syst. Evol. Microbiol.">
        <title>The Global Catalogue of Microorganisms (GCM) 10K type strain sequencing project: providing services to taxonomists for standard genome sequencing and annotation.</title>
        <authorList>
            <consortium name="The Broad Institute Genomics Platform"/>
            <consortium name="The Broad Institute Genome Sequencing Center for Infectious Disease"/>
            <person name="Wu L."/>
            <person name="Ma J."/>
        </authorList>
    </citation>
    <scope>NUCLEOTIDE SEQUENCE [LARGE SCALE GENOMIC DNA]</scope>
    <source>
        <strain evidence="2">KCTC 52366</strain>
    </source>
</reference>
<evidence type="ECO:0000313" key="1">
    <source>
        <dbReference type="EMBL" id="MFC3143270.1"/>
    </source>
</evidence>
<comment type="caution">
    <text evidence="1">The sequence shown here is derived from an EMBL/GenBank/DDBJ whole genome shotgun (WGS) entry which is preliminary data.</text>
</comment>
<accession>A0ABV7GTE0</accession>
<name>A0ABV7GTE0_9RHOB</name>
<dbReference type="Proteomes" id="UP001595632">
    <property type="component" value="Unassembled WGS sequence"/>
</dbReference>
<dbReference type="InterPro" id="IPR021955">
    <property type="entry name" value="DUF3572"/>
</dbReference>
<evidence type="ECO:0000313" key="2">
    <source>
        <dbReference type="Proteomes" id="UP001595632"/>
    </source>
</evidence>
<gene>
    <name evidence="1" type="ORF">ACFOGP_11145</name>
</gene>
<proteinExistence type="predicted"/>
<dbReference type="EMBL" id="JBHRTB010000010">
    <property type="protein sequence ID" value="MFC3143270.1"/>
    <property type="molecule type" value="Genomic_DNA"/>
</dbReference>
<keyword evidence="2" id="KW-1185">Reference proteome</keyword>
<dbReference type="RefSeq" id="WP_275633241.1">
    <property type="nucleotide sequence ID" value="NZ_JARGYD010000004.1"/>
</dbReference>